<comment type="subcellular location">
    <subcellularLocation>
        <location evidence="1">Nucleus</location>
    </subcellularLocation>
</comment>
<dbReference type="AlphaFoldDB" id="A0A218VSI7"/>
<feature type="compositionally biased region" description="Basic and acidic residues" evidence="7">
    <location>
        <begin position="1"/>
        <end position="25"/>
    </location>
</feature>
<dbReference type="FunFam" id="2.20.25.80:FF:000002">
    <property type="entry name" value="probable WRKY transcription factor 31"/>
    <property type="match status" value="1"/>
</dbReference>
<dbReference type="GO" id="GO:0003700">
    <property type="term" value="F:DNA-binding transcription factor activity"/>
    <property type="evidence" value="ECO:0007669"/>
    <property type="project" value="InterPro"/>
</dbReference>
<dbReference type="EMBL" id="MTKT01006319">
    <property type="protein sequence ID" value="OWM62981.1"/>
    <property type="molecule type" value="Genomic_DNA"/>
</dbReference>
<evidence type="ECO:0000256" key="4">
    <source>
        <dbReference type="ARBA" id="ARBA00023163"/>
    </source>
</evidence>
<keyword evidence="11" id="KW-1185">Reference proteome</keyword>
<evidence type="ECO:0000256" key="7">
    <source>
        <dbReference type="SAM" id="MobiDB-lite"/>
    </source>
</evidence>
<dbReference type="GO" id="GO:0005634">
    <property type="term" value="C:nucleus"/>
    <property type="evidence" value="ECO:0007669"/>
    <property type="project" value="UniProtKB-SubCell"/>
</dbReference>
<dbReference type="OrthoDB" id="1912868at2759"/>
<evidence type="ECO:0000259" key="8">
    <source>
        <dbReference type="PROSITE" id="PS50811"/>
    </source>
</evidence>
<dbReference type="GeneID" id="116213304"/>
<dbReference type="Gene3D" id="2.20.25.80">
    <property type="entry name" value="WRKY domain"/>
    <property type="match status" value="1"/>
</dbReference>
<evidence type="ECO:0000256" key="5">
    <source>
        <dbReference type="ARBA" id="ARBA00023242"/>
    </source>
</evidence>
<organism evidence="9 10">
    <name type="scientific">Punica granatum</name>
    <name type="common">Pomegranate</name>
    <dbReference type="NCBI Taxonomy" id="22663"/>
    <lineage>
        <taxon>Eukaryota</taxon>
        <taxon>Viridiplantae</taxon>
        <taxon>Streptophyta</taxon>
        <taxon>Embryophyta</taxon>
        <taxon>Tracheophyta</taxon>
        <taxon>Spermatophyta</taxon>
        <taxon>Magnoliopsida</taxon>
        <taxon>eudicotyledons</taxon>
        <taxon>Gunneridae</taxon>
        <taxon>Pentapetalae</taxon>
        <taxon>rosids</taxon>
        <taxon>malvids</taxon>
        <taxon>Myrtales</taxon>
        <taxon>Lythraceae</taxon>
        <taxon>Punica</taxon>
    </lineage>
</organism>
<dbReference type="PANTHER" id="PTHR31429">
    <property type="entry name" value="WRKY TRANSCRIPTION FACTOR 36-RELATED"/>
    <property type="match status" value="1"/>
</dbReference>
<protein>
    <submittedName>
        <fullName evidence="12">WRKY transcription factor 72B-like</fullName>
    </submittedName>
</protein>
<reference evidence="10" key="1">
    <citation type="journal article" date="2017" name="Plant J.">
        <title>The pomegranate (Punica granatum L.) genome and the genomics of punicalagin biosynthesis.</title>
        <authorList>
            <person name="Qin G."/>
            <person name="Xu C."/>
            <person name="Ming R."/>
            <person name="Tang H."/>
            <person name="Guyot R."/>
            <person name="Kramer E.M."/>
            <person name="Hu Y."/>
            <person name="Yi X."/>
            <person name="Qi Y."/>
            <person name="Xu X."/>
            <person name="Gao Z."/>
            <person name="Pan H."/>
            <person name="Jian J."/>
            <person name="Tian Y."/>
            <person name="Yue Z."/>
            <person name="Xu Y."/>
        </authorList>
    </citation>
    <scope>NUCLEOTIDE SEQUENCE [LARGE SCALE GENOMIC DNA]</scope>
    <source>
        <strain evidence="10">cv. Dabenzi</strain>
    </source>
</reference>
<keyword evidence="4" id="KW-0804">Transcription</keyword>
<sequence>MKESLMAMEKRAHDDVSNGDDHLEELLPTVENRSPMRKENDQLKTSSPHRQLTISKIENSPSEPNPSLSPSRGIEQDDQIESARAEMGEMREENERLKMYLERIMRDYKELQMQFFNIVKQEDGRQQQAVNPGSGAHQELEESDLVSLNLGWVSGSSSVGKDKKRKLSALEIKDQKINDDQQGLALSLDCNFEAAKSGTVESLAKNMNPEKENSSEDPKEDAGEMWPPSKVLKTMRSGEDEVSQQNPAKKTRVCVRARCNTPTMNDGCQWRKYGQKIAKGNPCPRAYYRCTVAPSCPVRKQVQRCAEDMSILITTYEGTHNHPLPVSATAMASTTSAAASMLLSGSLTSESSQAGSQPIAAATDLHGLNFYLSDPSRSKQFYLPNSSLMTPSPSHPTITLDLTSGPPVSSSASSYLNRFFSATSRSNSSTSLNFHSSEPCALPIPWGNGLLNYGTTSHQPFNKSDPQESFLHHLPSLQKTNNNPQDSIAAAAKAITTEPNFQSALAAALKSIIGVAGSAAGGTTLALGNYQGGSGVDIFSQKSSWNESFWPRAEISMDQRHK</sequence>
<dbReference type="InterPro" id="IPR003657">
    <property type="entry name" value="WRKY_dom"/>
</dbReference>
<proteinExistence type="predicted"/>
<dbReference type="Proteomes" id="UP000515151">
    <property type="component" value="Chromosome 7"/>
</dbReference>
<feature type="compositionally biased region" description="Low complexity" evidence="7">
    <location>
        <begin position="58"/>
        <end position="71"/>
    </location>
</feature>
<reference evidence="9" key="2">
    <citation type="submission" date="2017-06" db="EMBL/GenBank/DDBJ databases">
        <title>The pomegranate genome and the genomics of punicalagin biosynthesis.</title>
        <authorList>
            <person name="Xu C."/>
        </authorList>
    </citation>
    <scope>NUCLEOTIDE SEQUENCE [LARGE SCALE GENOMIC DNA]</scope>
    <source>
        <tissue evidence="9">Fresh leaf</tissue>
    </source>
</reference>
<accession>A0A218VSI7</accession>
<dbReference type="PANTHER" id="PTHR31429:SF86">
    <property type="entry name" value="WRKY TRANSCRIPTION FACTOR 61-RELATED"/>
    <property type="match status" value="1"/>
</dbReference>
<dbReference type="GO" id="GO:0043565">
    <property type="term" value="F:sequence-specific DNA binding"/>
    <property type="evidence" value="ECO:0007669"/>
    <property type="project" value="InterPro"/>
</dbReference>
<evidence type="ECO:0000256" key="1">
    <source>
        <dbReference type="ARBA" id="ARBA00004123"/>
    </source>
</evidence>
<dbReference type="InterPro" id="IPR036576">
    <property type="entry name" value="WRKY_dom_sf"/>
</dbReference>
<reference evidence="12" key="4">
    <citation type="submission" date="2025-04" db="UniProtKB">
        <authorList>
            <consortium name="RefSeq"/>
        </authorList>
    </citation>
    <scope>IDENTIFICATION</scope>
    <source>
        <tissue evidence="12">Leaf</tissue>
    </source>
</reference>
<feature type="region of interest" description="Disordered" evidence="7">
    <location>
        <begin position="1"/>
        <end position="77"/>
    </location>
</feature>
<evidence type="ECO:0000256" key="2">
    <source>
        <dbReference type="ARBA" id="ARBA00023015"/>
    </source>
</evidence>
<keyword evidence="2" id="KW-0805">Transcription regulation</keyword>
<dbReference type="PROSITE" id="PS50811">
    <property type="entry name" value="WRKY"/>
    <property type="match status" value="1"/>
</dbReference>
<dbReference type="SMART" id="SM00774">
    <property type="entry name" value="WRKY"/>
    <property type="match status" value="1"/>
</dbReference>
<reference evidence="11" key="3">
    <citation type="journal article" date="2020" name="Plant Biotechnol. J.">
        <title>The pomegranate (Punica granatum L.) draft genome dissects genetic divergence between soft- and hard-seeded cultivars.</title>
        <authorList>
            <person name="Luo X."/>
            <person name="Li H."/>
            <person name="Wu Z."/>
            <person name="Yao W."/>
            <person name="Zhao P."/>
            <person name="Cao D."/>
            <person name="Yu H."/>
            <person name="Li K."/>
            <person name="Poudel K."/>
            <person name="Zhao D."/>
            <person name="Zhang F."/>
            <person name="Xia X."/>
            <person name="Chen L."/>
            <person name="Wang Q."/>
            <person name="Jing D."/>
            <person name="Cao S."/>
        </authorList>
    </citation>
    <scope>NUCLEOTIDE SEQUENCE [LARGE SCALE GENOMIC DNA]</scope>
</reference>
<evidence type="ECO:0000313" key="9">
    <source>
        <dbReference type="EMBL" id="OWM62981.1"/>
    </source>
</evidence>
<feature type="compositionally biased region" description="Polar residues" evidence="7">
    <location>
        <begin position="43"/>
        <end position="57"/>
    </location>
</feature>
<feature type="coiled-coil region" evidence="6">
    <location>
        <begin position="80"/>
        <end position="114"/>
    </location>
</feature>
<keyword evidence="3" id="KW-0238">DNA-binding</keyword>
<dbReference type="Proteomes" id="UP000197138">
    <property type="component" value="Unassembled WGS sequence"/>
</dbReference>
<dbReference type="Pfam" id="PF03106">
    <property type="entry name" value="WRKY"/>
    <property type="match status" value="1"/>
</dbReference>
<evidence type="ECO:0000313" key="12">
    <source>
        <dbReference type="RefSeq" id="XP_031404044.1"/>
    </source>
</evidence>
<evidence type="ECO:0000313" key="11">
    <source>
        <dbReference type="Proteomes" id="UP000515151"/>
    </source>
</evidence>
<feature type="domain" description="WRKY" evidence="8">
    <location>
        <begin position="259"/>
        <end position="325"/>
    </location>
</feature>
<evidence type="ECO:0000256" key="6">
    <source>
        <dbReference type="SAM" id="Coils"/>
    </source>
</evidence>
<feature type="compositionally biased region" description="Basic and acidic residues" evidence="7">
    <location>
        <begin position="208"/>
        <end position="222"/>
    </location>
</feature>
<evidence type="ECO:0000256" key="3">
    <source>
        <dbReference type="ARBA" id="ARBA00023125"/>
    </source>
</evidence>
<dbReference type="RefSeq" id="XP_031404044.1">
    <property type="nucleotide sequence ID" value="XM_031548184.1"/>
</dbReference>
<keyword evidence="6" id="KW-0175">Coiled coil</keyword>
<dbReference type="InterPro" id="IPR044810">
    <property type="entry name" value="WRKY_plant"/>
</dbReference>
<name>A0A218VSI7_PUNGR</name>
<evidence type="ECO:0000313" key="10">
    <source>
        <dbReference type="Proteomes" id="UP000197138"/>
    </source>
</evidence>
<dbReference type="SUPFAM" id="SSF118290">
    <property type="entry name" value="WRKY DNA-binding domain"/>
    <property type="match status" value="1"/>
</dbReference>
<keyword evidence="5" id="KW-0539">Nucleus</keyword>
<feature type="region of interest" description="Disordered" evidence="7">
    <location>
        <begin position="201"/>
        <end position="226"/>
    </location>
</feature>
<gene>
    <name evidence="12" type="primary">LOC116213304</name>
    <name evidence="9" type="ORF">CDL15_Pgr020275</name>
</gene>